<dbReference type="InterPro" id="IPR006162">
    <property type="entry name" value="Ppantetheine_attach_site"/>
</dbReference>
<dbReference type="PANTHER" id="PTHR45527:SF1">
    <property type="entry name" value="FATTY ACID SYNTHASE"/>
    <property type="match status" value="1"/>
</dbReference>
<feature type="region of interest" description="Disordered" evidence="6">
    <location>
        <begin position="2627"/>
        <end position="2656"/>
    </location>
</feature>
<dbReference type="SUPFAM" id="SSF47336">
    <property type="entry name" value="ACP-like"/>
    <property type="match status" value="2"/>
</dbReference>
<evidence type="ECO:0000313" key="9">
    <source>
        <dbReference type="Proteomes" id="UP001597168"/>
    </source>
</evidence>
<dbReference type="CDD" id="cd05930">
    <property type="entry name" value="A_NRPS"/>
    <property type="match status" value="1"/>
</dbReference>
<dbReference type="RefSeq" id="WP_380722851.1">
    <property type="nucleotide sequence ID" value="NZ_JBHTLK010000039.1"/>
</dbReference>
<dbReference type="InterPro" id="IPR023213">
    <property type="entry name" value="CAT-like_dom_sf"/>
</dbReference>
<keyword evidence="9" id="KW-1185">Reference proteome</keyword>
<dbReference type="Pfam" id="PF00668">
    <property type="entry name" value="Condensation"/>
    <property type="match status" value="3"/>
</dbReference>
<dbReference type="InterPro" id="IPR020806">
    <property type="entry name" value="PKS_PP-bd"/>
</dbReference>
<dbReference type="NCBIfam" id="TIGR01733">
    <property type="entry name" value="AA-adenyl-dom"/>
    <property type="match status" value="2"/>
</dbReference>
<comment type="caution">
    <text evidence="8">The sequence shown here is derived from an EMBL/GenBank/DDBJ whole genome shotgun (WGS) entry which is preliminary data.</text>
</comment>
<dbReference type="Gene3D" id="3.30.559.10">
    <property type="entry name" value="Chloramphenicol acetyltransferase-like domain"/>
    <property type="match status" value="3"/>
</dbReference>
<gene>
    <name evidence="8" type="ORF">ACFQ3T_10620</name>
</gene>
<name>A0ABW3QRW2_9PSEU</name>
<keyword evidence="2" id="KW-0596">Phosphopantetheine</keyword>
<dbReference type="InterPro" id="IPR045851">
    <property type="entry name" value="AMP-bd_C_sf"/>
</dbReference>
<evidence type="ECO:0000256" key="5">
    <source>
        <dbReference type="ARBA" id="ARBA00023194"/>
    </source>
</evidence>
<dbReference type="InterPro" id="IPR009081">
    <property type="entry name" value="PP-bd_ACP"/>
</dbReference>
<evidence type="ECO:0000256" key="1">
    <source>
        <dbReference type="ARBA" id="ARBA00001957"/>
    </source>
</evidence>
<dbReference type="Gene3D" id="3.40.50.12780">
    <property type="entry name" value="N-terminal domain of ligase-like"/>
    <property type="match status" value="1"/>
</dbReference>
<accession>A0ABW3QRW2</accession>
<feature type="compositionally biased region" description="Acidic residues" evidence="6">
    <location>
        <begin position="2634"/>
        <end position="2656"/>
    </location>
</feature>
<dbReference type="PROSITE" id="PS00455">
    <property type="entry name" value="AMP_BINDING"/>
    <property type="match status" value="2"/>
</dbReference>
<dbReference type="PROSITE" id="PS50075">
    <property type="entry name" value="CARRIER"/>
    <property type="match status" value="2"/>
</dbReference>
<dbReference type="Gene3D" id="3.30.559.30">
    <property type="entry name" value="Nonribosomal peptide synthetase, condensation domain"/>
    <property type="match status" value="3"/>
</dbReference>
<feature type="domain" description="Carrier" evidence="7">
    <location>
        <begin position="2042"/>
        <end position="2118"/>
    </location>
</feature>
<sequence>MTKPGLADVLPLSPLQEGLLFHSLYDEQGVDVYTVQLLFDLDGPVDGAAMRGAVQALLRRHPNLRAAFRHEKLSRPVQVIPREVEAPWADVDLSGLDADAQAAELDRLTAADRATRFDLARPPLLRCTLFRLGPDRHRLVLTNHHILVDGWSMPILVRELFELYASRGDDAGMPAVTPYKQYLAWLARQDRPGAEQAWADALSGLAEPTLIAPDAPEHSGAAPEHHTVALDAASTRRLADEARRHGLTMNTVVQGVWAMLLAHSTGHDDVVFGATVSGRSPEIPGVESMVGLFINTLPVRVTLPADRTFADVLRRLQDEQSRLMAHQHLGLPDIQRIAGHTTLFDTIAVFENYPLDPAALRVAAGDVEVAAVTAVDATHYPLSLIAGIEEDGSLGLRLDHRPEVLSADDVRLLGDRLLHLFDALADGFDRQVGRVDVLTEAELTRIVHEWNDTTGARPAAHDSIVAAFDRQADLAPDATAVVYEDVRLTYRELDERANRLAGLLVEHGAGPERFVALALPRSADLVVAVLAVLKSGAAYVPLDPDYPADRLAFMIEDARPALVVGTRDGLAALGPDLDVERVVLDDADTAAALDRRAADRPSVAIDPRRPAYVIYTSGSTGRPKGVVVPHGNVLRLLSSTEHWFDFGPDDAWTLFHSYAFDFSVWELWGPLLHGGRLVVVPHAVSRSPEDFLRLLVRERVTVLNQTPSAFYQLMRADRENPDLGRGLALRCVVFGGEALDLWRLSDWYARHGDDAPVLVNMYGITETTVHVSYLALDEPTAAASPGSMIGRAIPDLRVYVLDRSLRPTPPGVAGEMYVSGEGLARGYHGRPGLTSHRFVADPFGTPGVRMYRTGDVAKWTAAGALEFVGRADEQVKIRGFRIELGEIEAVLGAHESTGDVAVVVREDQPGDKRLVAYVVPSGGGALDQAALRAHVAASVPDYMVPAAFVRLDALPLTANGKLDRKALPAPEFTGAGAGRAPRDPAEEILCGLFAEVLGVPSVGVDDGFFDLGGHSLLATRLVSRLRSTFGVEVPIRTLFEAPTVAALALRLRGAESARTAVRPMPRPDRVPLSFGQRRLWFLNRFEERSAAYNMPLTLSLSGDLDVTALHAALGDLVDRHETLRTRFPDVDGTPHQEVVPAAEARPELIVTEVAQSEVDGALAEAAGKGFDLAVELPVRAHLFAVGAREHVLLLVMHHVAADGWSMQPLARDLSTAYEARAAGNAPSWAPLPVQYADYTLWQHDVLGADDDPDSALSRQLAFWQDALRGLPEQLELPTDRTRQAETDFAGGTVRLDLDADLHRDLLALARGTRTSLFMALQAALGALLTRVGAGVDLPIGTVVAGRTDDALDQLVGFFINTLVLRTDTSGDPTFRELLNRVREADLAAFAHQDVPFERLVDALAPDRSLSRHPLFQAMLTLENNPVADFGLPGLDVSPRDAGISTSKFDLSFGFEERTGPDGEPAGLHGSIDYALDLFDEETVTALGRRLTRVLRAMVASADTRVGDVELLDADERRRLLVDWNGPRRDVPVVTLPDRFQARAASDPTSTALICGADSVDYAQLNARANRLARVLVGHGAGPERYVAIALPRSVDMVVALLAVLKSGAAYLPVDPEYPADRIRFMLADTAPTLLLTSSTTDLPELESDTPRLLLDDPAVIADVESRSSADLADADRISPASPANPAYVIYTSGSTGRPKGVIIEHAALSAYLAWTTAKYPSTAGLTLLHSPISFDLTVTGLYTTLVAGGTVLLAALEDDEQVRSVLTEREVTFLKATPSHVALLAALPDEFSPSGHLLLGGEMLLGEALADLRARKPQLTVLNVYGQTETTVNASEHRIEPGTDLPGGALAVGRPFDNIDIYVLDAALRPVPPGVTGDVYVAGSQTARGYLNRFPLTAERFVANPYGPPGSRMYRSGDLGKRRADGDLVFVGRADDQVKIRGFRIELGEIESVVVGHPAVATASVVVREDRPGDRRLVAYLVGDGAEPDPAAVREHVAAALPDYMVPSAFVVLDELPLTPNGKLDRKALPAPDLTPVSTGRGPRDHNEEVLCGLFADVLGLAAGSVGIDDNFFELGGDSIVSIQLVSRARKAGLVITPRQVFERKTVVALAAGAGTLDGVVSAGPDQGTGQVALTPALHRFRERGGPIARYNQSTLLQAPDGLDTDKLVAVLQAVLDRHDALRMRLDRDATGSEWRPFIPEPGAVPAAECVRRVDVTGLTGAALRRVIAEHSDDAWDRTDPATGRMVQVVWFDAGPSAPGRVLVVAHHLVVDGVSWRIITDDLAAAWDAVRAGRAPELPEVGTSFRRWAEHLVAQAHTAERAAEVGMWAELQDEYDPLLGDRPLDPTTDTMGTVRFVTDTLPADLTAPLLTTLPGAYQAGVNDVLLTALALAVTRWRAARDEDEDDDTTAVMVDLEGHGREEASVGAPVDLSRTVGWFTSRYPVRLDPGPVDAIELAHGGPAVGAALKRVKEQLRLLPDNGIGYGLLRFLNHGTRERLADLLDPQISFNYLGRYRASERPKAWGAVNDEGMVAGADVSGSRPDPATPLTHTLSVNAITEDHADGPRLVVIWSWPQTLLAETHVRELMACFADAVRGLVAHGERDDIGGLTPSDAALVAVTQDQLDRFESRLDAADDDEDEEDDDVDEPIDEWEFAQ</sequence>
<dbReference type="CDD" id="cd19543">
    <property type="entry name" value="DCL_NRPS"/>
    <property type="match status" value="1"/>
</dbReference>
<dbReference type="Gene3D" id="1.10.1200.10">
    <property type="entry name" value="ACP-like"/>
    <property type="match status" value="2"/>
</dbReference>
<dbReference type="PANTHER" id="PTHR45527">
    <property type="entry name" value="NONRIBOSOMAL PEPTIDE SYNTHETASE"/>
    <property type="match status" value="1"/>
</dbReference>
<dbReference type="Gene3D" id="3.40.50.980">
    <property type="match status" value="2"/>
</dbReference>
<protein>
    <submittedName>
        <fullName evidence="8">Amino acid adenylation domain-containing protein</fullName>
    </submittedName>
</protein>
<keyword evidence="4" id="KW-0677">Repeat</keyword>
<dbReference type="SMART" id="SM00823">
    <property type="entry name" value="PKS_PP"/>
    <property type="match status" value="2"/>
</dbReference>
<dbReference type="SUPFAM" id="SSF56801">
    <property type="entry name" value="Acetyl-CoA synthetase-like"/>
    <property type="match status" value="2"/>
</dbReference>
<dbReference type="InterPro" id="IPR020845">
    <property type="entry name" value="AMP-binding_CS"/>
</dbReference>
<comment type="cofactor">
    <cofactor evidence="1">
        <name>pantetheine 4'-phosphate</name>
        <dbReference type="ChEBI" id="CHEBI:47942"/>
    </cofactor>
</comment>
<organism evidence="8 9">
    <name type="scientific">Saccharothrix hoggarensis</name>
    <dbReference type="NCBI Taxonomy" id="913853"/>
    <lineage>
        <taxon>Bacteria</taxon>
        <taxon>Bacillati</taxon>
        <taxon>Actinomycetota</taxon>
        <taxon>Actinomycetes</taxon>
        <taxon>Pseudonocardiales</taxon>
        <taxon>Pseudonocardiaceae</taxon>
        <taxon>Saccharothrix</taxon>
    </lineage>
</organism>
<keyword evidence="3" id="KW-0597">Phosphoprotein</keyword>
<dbReference type="InterPro" id="IPR042099">
    <property type="entry name" value="ANL_N_sf"/>
</dbReference>
<dbReference type="EMBL" id="JBHTLK010000039">
    <property type="protein sequence ID" value="MFD1147578.1"/>
    <property type="molecule type" value="Genomic_DNA"/>
</dbReference>
<dbReference type="CDD" id="cd19540">
    <property type="entry name" value="LCL_NRPS-like"/>
    <property type="match status" value="1"/>
</dbReference>
<reference evidence="9" key="1">
    <citation type="journal article" date="2019" name="Int. J. Syst. Evol. Microbiol.">
        <title>The Global Catalogue of Microorganisms (GCM) 10K type strain sequencing project: providing services to taxonomists for standard genome sequencing and annotation.</title>
        <authorList>
            <consortium name="The Broad Institute Genomics Platform"/>
            <consortium name="The Broad Institute Genome Sequencing Center for Infectious Disease"/>
            <person name="Wu L."/>
            <person name="Ma J."/>
        </authorList>
    </citation>
    <scope>NUCLEOTIDE SEQUENCE [LARGE SCALE GENOMIC DNA]</scope>
    <source>
        <strain evidence="9">CCUG 60214</strain>
    </source>
</reference>
<dbReference type="NCBIfam" id="NF003417">
    <property type="entry name" value="PRK04813.1"/>
    <property type="match status" value="2"/>
</dbReference>
<dbReference type="Gene3D" id="3.30.300.30">
    <property type="match status" value="2"/>
</dbReference>
<dbReference type="PROSITE" id="PS00012">
    <property type="entry name" value="PHOSPHOPANTETHEINE"/>
    <property type="match status" value="2"/>
</dbReference>
<dbReference type="CDD" id="cd17643">
    <property type="entry name" value="A_NRPS_Cytc1-like"/>
    <property type="match status" value="1"/>
</dbReference>
<dbReference type="Gene3D" id="2.30.38.10">
    <property type="entry name" value="Luciferase, Domain 3"/>
    <property type="match status" value="1"/>
</dbReference>
<evidence type="ECO:0000256" key="6">
    <source>
        <dbReference type="SAM" id="MobiDB-lite"/>
    </source>
</evidence>
<feature type="domain" description="Carrier" evidence="7">
    <location>
        <begin position="980"/>
        <end position="1055"/>
    </location>
</feature>
<keyword evidence="5" id="KW-0045">Antibiotic biosynthesis</keyword>
<dbReference type="Proteomes" id="UP001597168">
    <property type="component" value="Unassembled WGS sequence"/>
</dbReference>
<dbReference type="InterPro" id="IPR010060">
    <property type="entry name" value="NRPS_synth"/>
</dbReference>
<proteinExistence type="predicted"/>
<evidence type="ECO:0000256" key="3">
    <source>
        <dbReference type="ARBA" id="ARBA00022553"/>
    </source>
</evidence>
<dbReference type="NCBIfam" id="TIGR01720">
    <property type="entry name" value="NRPS-para261"/>
    <property type="match status" value="1"/>
</dbReference>
<dbReference type="InterPro" id="IPR001242">
    <property type="entry name" value="Condensation_dom"/>
</dbReference>
<dbReference type="SUPFAM" id="SSF52777">
    <property type="entry name" value="CoA-dependent acyltransferases"/>
    <property type="match status" value="6"/>
</dbReference>
<evidence type="ECO:0000256" key="2">
    <source>
        <dbReference type="ARBA" id="ARBA00022450"/>
    </source>
</evidence>
<dbReference type="Pfam" id="PF13193">
    <property type="entry name" value="AMP-binding_C"/>
    <property type="match status" value="2"/>
</dbReference>
<dbReference type="InterPro" id="IPR010071">
    <property type="entry name" value="AA_adenyl_dom"/>
</dbReference>
<dbReference type="InterPro" id="IPR036736">
    <property type="entry name" value="ACP-like_sf"/>
</dbReference>
<dbReference type="Pfam" id="PF00550">
    <property type="entry name" value="PP-binding"/>
    <property type="match status" value="2"/>
</dbReference>
<dbReference type="InterPro" id="IPR000873">
    <property type="entry name" value="AMP-dep_synth/lig_dom"/>
</dbReference>
<feature type="region of interest" description="Disordered" evidence="6">
    <location>
        <begin position="2024"/>
        <end position="2043"/>
    </location>
</feature>
<evidence type="ECO:0000259" key="7">
    <source>
        <dbReference type="PROSITE" id="PS50075"/>
    </source>
</evidence>
<evidence type="ECO:0000256" key="4">
    <source>
        <dbReference type="ARBA" id="ARBA00022737"/>
    </source>
</evidence>
<dbReference type="InterPro" id="IPR025110">
    <property type="entry name" value="AMP-bd_C"/>
</dbReference>
<evidence type="ECO:0000313" key="8">
    <source>
        <dbReference type="EMBL" id="MFD1147578.1"/>
    </source>
</evidence>
<dbReference type="Pfam" id="PF00501">
    <property type="entry name" value="AMP-binding"/>
    <property type="match status" value="2"/>
</dbReference>